<feature type="region of interest" description="Disordered" evidence="1">
    <location>
        <begin position="133"/>
        <end position="159"/>
    </location>
</feature>
<evidence type="ECO:0000256" key="1">
    <source>
        <dbReference type="SAM" id="MobiDB-lite"/>
    </source>
</evidence>
<protein>
    <submittedName>
        <fullName evidence="2">Uncharacterized protein</fullName>
    </submittedName>
</protein>
<proteinExistence type="predicted"/>
<reference evidence="2" key="1">
    <citation type="submission" date="2020-08" db="EMBL/GenBank/DDBJ databases">
        <title>Multicomponent nature underlies the extraordinary mechanical properties of spider dragline silk.</title>
        <authorList>
            <person name="Kono N."/>
            <person name="Nakamura H."/>
            <person name="Mori M."/>
            <person name="Yoshida Y."/>
            <person name="Ohtoshi R."/>
            <person name="Malay A.D."/>
            <person name="Moran D.A.P."/>
            <person name="Tomita M."/>
            <person name="Numata K."/>
            <person name="Arakawa K."/>
        </authorList>
    </citation>
    <scope>NUCLEOTIDE SEQUENCE</scope>
</reference>
<name>A0A8X6X765_9ARAC</name>
<dbReference type="EMBL" id="BMAV01005861">
    <property type="protein sequence ID" value="GFY47264.1"/>
    <property type="molecule type" value="Genomic_DNA"/>
</dbReference>
<dbReference type="AlphaFoldDB" id="A0A8X6X765"/>
<sequence>MSSLFFELCRFSTGSEGLKGWNGHGWDYARKHVRHGSREGEPGPVHGQQAFVAPVEQTQLPRLVLLLGLLAAKGHLSGHHALTLRDERALSAHAIPPAAVALVALKRRHHPVVPAASALRGALVAFCRPQEQTRGRLPGATGQGPGPRPGRGGARCGSAAVRSAWDAHRGTNDTKAATAESTNFSQLIHKRIRGRVLPSRRSRRDRVRGHAPTRPLVTKRGDVTDSTSLPLVVRLLQFPLGGCDYASRWHIPTLIQIPYAR</sequence>
<dbReference type="Proteomes" id="UP000886998">
    <property type="component" value="Unassembled WGS sequence"/>
</dbReference>
<feature type="compositionally biased region" description="Gly residues" evidence="1">
    <location>
        <begin position="141"/>
        <end position="155"/>
    </location>
</feature>
<feature type="compositionally biased region" description="Basic residues" evidence="1">
    <location>
        <begin position="196"/>
        <end position="211"/>
    </location>
</feature>
<evidence type="ECO:0000313" key="2">
    <source>
        <dbReference type="EMBL" id="GFY47264.1"/>
    </source>
</evidence>
<keyword evidence="3" id="KW-1185">Reference proteome</keyword>
<comment type="caution">
    <text evidence="2">The sequence shown here is derived from an EMBL/GenBank/DDBJ whole genome shotgun (WGS) entry which is preliminary data.</text>
</comment>
<organism evidence="2 3">
    <name type="scientific">Trichonephila inaurata madagascariensis</name>
    <dbReference type="NCBI Taxonomy" id="2747483"/>
    <lineage>
        <taxon>Eukaryota</taxon>
        <taxon>Metazoa</taxon>
        <taxon>Ecdysozoa</taxon>
        <taxon>Arthropoda</taxon>
        <taxon>Chelicerata</taxon>
        <taxon>Arachnida</taxon>
        <taxon>Araneae</taxon>
        <taxon>Araneomorphae</taxon>
        <taxon>Entelegynae</taxon>
        <taxon>Araneoidea</taxon>
        <taxon>Nephilidae</taxon>
        <taxon>Trichonephila</taxon>
        <taxon>Trichonephila inaurata</taxon>
    </lineage>
</organism>
<accession>A0A8X6X765</accession>
<feature type="region of interest" description="Disordered" evidence="1">
    <location>
        <begin position="196"/>
        <end position="222"/>
    </location>
</feature>
<gene>
    <name evidence="2" type="ORF">TNIN_80131</name>
</gene>
<evidence type="ECO:0000313" key="3">
    <source>
        <dbReference type="Proteomes" id="UP000886998"/>
    </source>
</evidence>